<gene>
    <name evidence="3" type="ORF">Cvel_4391</name>
</gene>
<keyword evidence="2" id="KW-0812">Transmembrane</keyword>
<feature type="transmembrane region" description="Helical" evidence="2">
    <location>
        <begin position="205"/>
        <end position="226"/>
    </location>
</feature>
<name>A0A0G4GA73_9ALVE</name>
<evidence type="ECO:0000313" key="3">
    <source>
        <dbReference type="EMBL" id="CEM25489.1"/>
    </source>
</evidence>
<feature type="compositionally biased region" description="Pro residues" evidence="1">
    <location>
        <begin position="252"/>
        <end position="281"/>
    </location>
</feature>
<dbReference type="VEuPathDB" id="CryptoDB:Cvel_4391"/>
<dbReference type="EMBL" id="CDMZ01001004">
    <property type="protein sequence ID" value="CEM25489.1"/>
    <property type="molecule type" value="Genomic_DNA"/>
</dbReference>
<feature type="transmembrane region" description="Helical" evidence="2">
    <location>
        <begin position="34"/>
        <end position="58"/>
    </location>
</feature>
<feature type="transmembrane region" description="Helical" evidence="2">
    <location>
        <begin position="164"/>
        <end position="185"/>
    </location>
</feature>
<feature type="compositionally biased region" description="Acidic residues" evidence="1">
    <location>
        <begin position="232"/>
        <end position="242"/>
    </location>
</feature>
<feature type="region of interest" description="Disordered" evidence="1">
    <location>
        <begin position="1"/>
        <end position="20"/>
    </location>
</feature>
<evidence type="ECO:0000256" key="2">
    <source>
        <dbReference type="SAM" id="Phobius"/>
    </source>
</evidence>
<keyword evidence="2" id="KW-1133">Transmembrane helix</keyword>
<organism evidence="3">
    <name type="scientific">Chromera velia CCMP2878</name>
    <dbReference type="NCBI Taxonomy" id="1169474"/>
    <lineage>
        <taxon>Eukaryota</taxon>
        <taxon>Sar</taxon>
        <taxon>Alveolata</taxon>
        <taxon>Colpodellida</taxon>
        <taxon>Chromeraceae</taxon>
        <taxon>Chromera</taxon>
    </lineage>
</organism>
<sequence length="310" mass="33260">MAKEKKQAKKSRKQKKSSPGIVDNVSGQGFMFGFATLLVVAALTLSIIALCIGSWGAWKKNKENYMTFGLNGYCMKYNDDIKDYTADLAAEAQVGISRGLRNGCNSYRQMDKYAYPWYFMSYWPLNIGAIGFYVGLALLPAGGLWTGSYAAVADKGGPKSFLCTLPLLFATIGFILTVSLHSYFVSPLGESSKNNISVGMGTSKLLMIFAIVCSGLSVVTAAFAVLQGSAKDDDEDWDDGEDPPPRPDEIRPPPNAVAPPGFDRPPPQQRIPQQGAPPPGFAQPNVTIHIQEGGGPPPGMMGGGAPPNYY</sequence>
<feature type="region of interest" description="Disordered" evidence="1">
    <location>
        <begin position="230"/>
        <end position="310"/>
    </location>
</feature>
<reference evidence="3" key="1">
    <citation type="submission" date="2014-11" db="EMBL/GenBank/DDBJ databases">
        <authorList>
            <person name="Otto D Thomas"/>
            <person name="Naeem Raeece"/>
        </authorList>
    </citation>
    <scope>NUCLEOTIDE SEQUENCE</scope>
</reference>
<protein>
    <submittedName>
        <fullName evidence="3">Uncharacterized protein</fullName>
    </submittedName>
</protein>
<accession>A0A0G4GA73</accession>
<feature type="compositionally biased region" description="Basic residues" evidence="1">
    <location>
        <begin position="1"/>
        <end position="16"/>
    </location>
</feature>
<proteinExistence type="predicted"/>
<keyword evidence="2" id="KW-0472">Membrane</keyword>
<evidence type="ECO:0000256" key="1">
    <source>
        <dbReference type="SAM" id="MobiDB-lite"/>
    </source>
</evidence>
<dbReference type="AlphaFoldDB" id="A0A0G4GA73"/>
<feature type="compositionally biased region" description="Gly residues" evidence="1">
    <location>
        <begin position="300"/>
        <end position="310"/>
    </location>
</feature>